<dbReference type="InterPro" id="IPR053143">
    <property type="entry name" value="Arylsulfate_ST"/>
</dbReference>
<proteinExistence type="predicted"/>
<organism evidence="1 2">
    <name type="scientific">Penicillium nalgiovense</name>
    <dbReference type="NCBI Taxonomy" id="60175"/>
    <lineage>
        <taxon>Eukaryota</taxon>
        <taxon>Fungi</taxon>
        <taxon>Dikarya</taxon>
        <taxon>Ascomycota</taxon>
        <taxon>Pezizomycotina</taxon>
        <taxon>Eurotiomycetes</taxon>
        <taxon>Eurotiomycetidae</taxon>
        <taxon>Eurotiales</taxon>
        <taxon>Aspergillaceae</taxon>
        <taxon>Penicillium</taxon>
    </lineage>
</organism>
<evidence type="ECO:0000313" key="1">
    <source>
        <dbReference type="EMBL" id="OQE91579.1"/>
    </source>
</evidence>
<gene>
    <name evidence="1" type="ORF">PENNAL_c0009G09706</name>
</gene>
<protein>
    <submittedName>
        <fullName evidence="1">Uncharacterized protein</fullName>
    </submittedName>
</protein>
<accession>A0A1V6YVU5</accession>
<sequence>MEQRTTAAKVHTHPFSQGKVISVNTATWTAKNVHAFQPPDGLLVKSQCSTQLLPNGNALVNLGSEGAMTEFRPDGTPIFPSFHGFGSREFSGEATCTGFETFLKLASHPYQRSVAEAVSARVVHIQNAVLSYGSVLAGFEGRGSWTQLILQA</sequence>
<dbReference type="Proteomes" id="UP000191691">
    <property type="component" value="Unassembled WGS sequence"/>
</dbReference>
<dbReference type="InterPro" id="IPR039535">
    <property type="entry name" value="ASST-like"/>
</dbReference>
<reference evidence="2" key="1">
    <citation type="journal article" date="2017" name="Nat. Microbiol.">
        <title>Global analysis of biosynthetic gene clusters reveals vast potential of secondary metabolite production in Penicillium species.</title>
        <authorList>
            <person name="Nielsen J.C."/>
            <person name="Grijseels S."/>
            <person name="Prigent S."/>
            <person name="Ji B."/>
            <person name="Dainat J."/>
            <person name="Nielsen K.F."/>
            <person name="Frisvad J.C."/>
            <person name="Workman M."/>
            <person name="Nielsen J."/>
        </authorList>
    </citation>
    <scope>NUCLEOTIDE SEQUENCE [LARGE SCALE GENOMIC DNA]</scope>
    <source>
        <strain evidence="2">IBT 13039</strain>
    </source>
</reference>
<dbReference type="PANTHER" id="PTHR35340">
    <property type="entry name" value="PQQ ENZYME REPEAT PROTEIN-RELATED"/>
    <property type="match status" value="1"/>
</dbReference>
<dbReference type="EMBL" id="MOOB01000009">
    <property type="protein sequence ID" value="OQE91579.1"/>
    <property type="molecule type" value="Genomic_DNA"/>
</dbReference>
<dbReference type="STRING" id="60175.A0A1V6YVU5"/>
<dbReference type="PANTHER" id="PTHR35340:SF9">
    <property type="entry name" value="ASST-DOMAIN-CONTAINING PROTEIN"/>
    <property type="match status" value="1"/>
</dbReference>
<dbReference type="Pfam" id="PF14269">
    <property type="entry name" value="Arylsulfotran_2"/>
    <property type="match status" value="1"/>
</dbReference>
<name>A0A1V6YVU5_PENNA</name>
<keyword evidence="2" id="KW-1185">Reference proteome</keyword>
<dbReference type="AlphaFoldDB" id="A0A1V6YVU5"/>
<comment type="caution">
    <text evidence="1">The sequence shown here is derived from an EMBL/GenBank/DDBJ whole genome shotgun (WGS) entry which is preliminary data.</text>
</comment>
<evidence type="ECO:0000313" key="2">
    <source>
        <dbReference type="Proteomes" id="UP000191691"/>
    </source>
</evidence>